<evidence type="ECO:0008006" key="4">
    <source>
        <dbReference type="Google" id="ProtNLM"/>
    </source>
</evidence>
<keyword evidence="1" id="KW-0472">Membrane</keyword>
<sequence length="302" mass="34359">MYFSAMWFCAKRMPRIFVLIFNVITIFLTIFLLIGCYNLANHKTFLTRYDFDSDSPFYSVIKSSFTSGNKTTGLEDVVIRAGFMGVCIESVPRVYNLQNQTLTSICYPRKNLSNLSLFTDLSIELFNIPSASSSTNKTTMNQTPVKLNILEIAQLFSVKVLHPYILMATIILTIIMFILILYVTIPNLPFREYVNIFLLLLSPVLVLVWGFGAIWTHIAIKASYKFVPAASMGIIKVTKGKKASTMSWFSFAFLLIDCVILWALYLRDRKKLDEKIDDINVGKPYDYYNSSISSSSTMNSKV</sequence>
<keyword evidence="3" id="KW-1185">Reference proteome</keyword>
<feature type="transmembrane region" description="Helical" evidence="1">
    <location>
        <begin position="16"/>
        <end position="40"/>
    </location>
</feature>
<dbReference type="AlphaFoldDB" id="G0W4Q4"/>
<gene>
    <name evidence="2" type="primary">NDAI0A06380</name>
    <name evidence="2" type="ordered locus">NDAI_0A06380</name>
</gene>
<dbReference type="STRING" id="1071378.G0W4Q4"/>
<dbReference type="GO" id="GO:0043332">
    <property type="term" value="C:mating projection tip"/>
    <property type="evidence" value="ECO:0007669"/>
    <property type="project" value="EnsemblFungi"/>
</dbReference>
<evidence type="ECO:0000313" key="2">
    <source>
        <dbReference type="EMBL" id="CCD22792.1"/>
    </source>
</evidence>
<organism evidence="2 3">
    <name type="scientific">Naumovozyma dairenensis (strain ATCC 10597 / BCRC 20456 / CBS 421 / NBRC 0211 / NRRL Y-12639)</name>
    <name type="common">Saccharomyces dairenensis</name>
    <dbReference type="NCBI Taxonomy" id="1071378"/>
    <lineage>
        <taxon>Eukaryota</taxon>
        <taxon>Fungi</taxon>
        <taxon>Dikarya</taxon>
        <taxon>Ascomycota</taxon>
        <taxon>Saccharomycotina</taxon>
        <taxon>Saccharomycetes</taxon>
        <taxon>Saccharomycetales</taxon>
        <taxon>Saccharomycetaceae</taxon>
        <taxon>Naumovozyma</taxon>
    </lineage>
</organism>
<dbReference type="GO" id="GO:0009277">
    <property type="term" value="C:fungal-type cell wall"/>
    <property type="evidence" value="ECO:0007669"/>
    <property type="project" value="EnsemblFungi"/>
</dbReference>
<name>G0W4Q4_NAUDC</name>
<dbReference type="GeneID" id="11493430"/>
<dbReference type="PANTHER" id="PTHR28092">
    <property type="entry name" value="FACTOR-INDUCED GENE 1 PROTEIN"/>
    <property type="match status" value="1"/>
</dbReference>
<dbReference type="Pfam" id="PF12351">
    <property type="entry name" value="Fig1"/>
    <property type="match status" value="1"/>
</dbReference>
<reference evidence="2 3" key="1">
    <citation type="journal article" date="2011" name="Proc. Natl. Acad. Sci. U.S.A.">
        <title>Evolutionary erosion of yeast sex chromosomes by mating-type switching accidents.</title>
        <authorList>
            <person name="Gordon J.L."/>
            <person name="Armisen D."/>
            <person name="Proux-Wera E."/>
            <person name="Oheigeartaigh S.S."/>
            <person name="Byrne K.P."/>
            <person name="Wolfe K.H."/>
        </authorList>
    </citation>
    <scope>NUCLEOTIDE SEQUENCE [LARGE SCALE GENOMIC DNA]</scope>
    <source>
        <strain evidence="3">ATCC 10597 / BCRC 20456 / CBS 421 / NBRC 0211 / NRRL Y-12639</strain>
    </source>
</reference>
<dbReference type="Proteomes" id="UP000000689">
    <property type="component" value="Chromosome 1"/>
</dbReference>
<dbReference type="GO" id="GO:0016020">
    <property type="term" value="C:membrane"/>
    <property type="evidence" value="ECO:0007669"/>
    <property type="project" value="InterPro"/>
</dbReference>
<feature type="transmembrane region" description="Helical" evidence="1">
    <location>
        <begin position="246"/>
        <end position="266"/>
    </location>
</feature>
<evidence type="ECO:0000256" key="1">
    <source>
        <dbReference type="SAM" id="Phobius"/>
    </source>
</evidence>
<dbReference type="InterPro" id="IPR033481">
    <property type="entry name" value="Dni1/Fig1"/>
</dbReference>
<dbReference type="HOGENOM" id="CLU_075335_0_0_1"/>
<accession>G0W4Q4</accession>
<dbReference type="RefSeq" id="XP_003668035.1">
    <property type="nucleotide sequence ID" value="XM_003667987.1"/>
</dbReference>
<dbReference type="OMA" id="YFGICVN"/>
<dbReference type="KEGG" id="ndi:NDAI_0A06380"/>
<dbReference type="eggNOG" id="ENOG502QUDU">
    <property type="taxonomic scope" value="Eukaryota"/>
</dbReference>
<keyword evidence="1" id="KW-1133">Transmembrane helix</keyword>
<dbReference type="PANTHER" id="PTHR28092:SF1">
    <property type="entry name" value="FACTOR-INDUCED GENE 1 PROTEIN"/>
    <property type="match status" value="1"/>
</dbReference>
<dbReference type="PIRSF" id="PIRSF007138">
    <property type="entry name" value="FIG1"/>
    <property type="match status" value="1"/>
</dbReference>
<dbReference type="InterPro" id="IPR016509">
    <property type="entry name" value="Fig1"/>
</dbReference>
<keyword evidence="1" id="KW-0812">Transmembrane</keyword>
<dbReference type="OrthoDB" id="4089394at2759"/>
<dbReference type="GO" id="GO:0000755">
    <property type="term" value="P:cytogamy"/>
    <property type="evidence" value="ECO:0007669"/>
    <property type="project" value="EnsemblFungi"/>
</dbReference>
<dbReference type="GO" id="GO:0000753">
    <property type="term" value="P:cell morphogenesis involved in conjugation with cellular fusion"/>
    <property type="evidence" value="ECO:0007669"/>
    <property type="project" value="EnsemblFungi"/>
</dbReference>
<dbReference type="EMBL" id="HE580267">
    <property type="protein sequence ID" value="CCD22792.1"/>
    <property type="molecule type" value="Genomic_DNA"/>
</dbReference>
<protein>
    <recommendedName>
        <fullName evidence="4">Factor-induced gene 1 protein</fullName>
    </recommendedName>
</protein>
<feature type="transmembrane region" description="Helical" evidence="1">
    <location>
        <begin position="197"/>
        <end position="218"/>
    </location>
</feature>
<evidence type="ECO:0000313" key="3">
    <source>
        <dbReference type="Proteomes" id="UP000000689"/>
    </source>
</evidence>
<proteinExistence type="predicted"/>
<feature type="transmembrane region" description="Helical" evidence="1">
    <location>
        <begin position="164"/>
        <end position="185"/>
    </location>
</feature>